<evidence type="ECO:0000259" key="1">
    <source>
        <dbReference type="Pfam" id="PF00501"/>
    </source>
</evidence>
<gene>
    <name evidence="3" type="ORF">D3878_16360</name>
</gene>
<name>A0A3A3G879_9BURK</name>
<accession>A0A3A3G879</accession>
<dbReference type="Pfam" id="PF13193">
    <property type="entry name" value="AMP-binding_C"/>
    <property type="match status" value="1"/>
</dbReference>
<sequence length="509" mass="55603">MENSIGELLPASARKHGARPALIFGNRCFSYRDLDLLTNRFSNALRHLGISPGDRVSLYASNSWQWIVSYYGILKLGAVVNPLNMMLTPTEAEYAINDCQAKAVVTSSDKASSLIGCESRTNVQHIISFGGPETGLHSFDALLEQASADFTVPEIEQSTLSTIAYTSGTTGHPKGAMLSHRSVLLNTALTSVMHVRHQFDVIVSALPCAHVYGNVVMNSAFACGALLILHERFSEKEVLHSIQTHRATLFEGVPTMYMYLLNFPGLKDYDLSSLKRCTVGGQTMPRAKMEQVESEFGCPLIELWGMTEIGGLGTTQTLYGPRKHGSIGIPLPHIEAKIDMSNVGADQPDNPVIGELLIRGGITMQGYFNNPKATAEVFTEDGWLRTGDLGYVDEEGFIFLVDRAKDMIITGGFNIYPAELERIIAGHPSVAMAAVGAIKDEFKGELAKAYVVLAHGKGATEADIIEHCRACMAPYKVPRSIQFVKDLPKTSTGKIMRRELERFAGKVNE</sequence>
<proteinExistence type="predicted"/>
<dbReference type="RefSeq" id="WP_119786459.1">
    <property type="nucleotide sequence ID" value="NZ_QYUQ01000002.1"/>
</dbReference>
<protein>
    <submittedName>
        <fullName evidence="3">Long-chain-fatty-acid--CoA ligase</fullName>
    </submittedName>
</protein>
<dbReference type="InterPro" id="IPR025110">
    <property type="entry name" value="AMP-bd_C"/>
</dbReference>
<comment type="caution">
    <text evidence="3">The sequence shown here is derived from an EMBL/GenBank/DDBJ whole genome shotgun (WGS) entry which is preliminary data.</text>
</comment>
<dbReference type="InterPro" id="IPR050237">
    <property type="entry name" value="ATP-dep_AMP-bd_enzyme"/>
</dbReference>
<dbReference type="Pfam" id="PF00501">
    <property type="entry name" value="AMP-binding"/>
    <property type="match status" value="1"/>
</dbReference>
<dbReference type="InterPro" id="IPR045851">
    <property type="entry name" value="AMP-bd_C_sf"/>
</dbReference>
<keyword evidence="3" id="KW-0436">Ligase</keyword>
<dbReference type="PROSITE" id="PS00455">
    <property type="entry name" value="AMP_BINDING"/>
    <property type="match status" value="1"/>
</dbReference>
<feature type="domain" description="AMP-binding enzyme C-terminal" evidence="2">
    <location>
        <begin position="419"/>
        <end position="494"/>
    </location>
</feature>
<keyword evidence="4" id="KW-1185">Reference proteome</keyword>
<dbReference type="SUPFAM" id="SSF56801">
    <property type="entry name" value="Acetyl-CoA synthetase-like"/>
    <property type="match status" value="1"/>
</dbReference>
<feature type="domain" description="AMP-dependent synthetase/ligase" evidence="1">
    <location>
        <begin position="11"/>
        <end position="368"/>
    </location>
</feature>
<dbReference type="InterPro" id="IPR000873">
    <property type="entry name" value="AMP-dep_synth/lig_dom"/>
</dbReference>
<evidence type="ECO:0000313" key="3">
    <source>
        <dbReference type="EMBL" id="RJG02959.1"/>
    </source>
</evidence>
<reference evidence="4" key="1">
    <citation type="submission" date="2018-09" db="EMBL/GenBank/DDBJ databases">
        <authorList>
            <person name="Zhu H."/>
        </authorList>
    </citation>
    <scope>NUCLEOTIDE SEQUENCE [LARGE SCALE GENOMIC DNA]</scope>
    <source>
        <strain evidence="4">K1S02-23</strain>
    </source>
</reference>
<dbReference type="InterPro" id="IPR020845">
    <property type="entry name" value="AMP-binding_CS"/>
</dbReference>
<dbReference type="EMBL" id="QYUQ01000002">
    <property type="protein sequence ID" value="RJG02959.1"/>
    <property type="molecule type" value="Genomic_DNA"/>
</dbReference>
<organism evidence="3 4">
    <name type="scientific">Noviherbaspirillum sedimenti</name>
    <dbReference type="NCBI Taxonomy" id="2320865"/>
    <lineage>
        <taxon>Bacteria</taxon>
        <taxon>Pseudomonadati</taxon>
        <taxon>Pseudomonadota</taxon>
        <taxon>Betaproteobacteria</taxon>
        <taxon>Burkholderiales</taxon>
        <taxon>Oxalobacteraceae</taxon>
        <taxon>Noviherbaspirillum</taxon>
    </lineage>
</organism>
<dbReference type="AlphaFoldDB" id="A0A3A3G879"/>
<evidence type="ECO:0000259" key="2">
    <source>
        <dbReference type="Pfam" id="PF13193"/>
    </source>
</evidence>
<dbReference type="GO" id="GO:0016878">
    <property type="term" value="F:acid-thiol ligase activity"/>
    <property type="evidence" value="ECO:0007669"/>
    <property type="project" value="UniProtKB-ARBA"/>
</dbReference>
<dbReference type="PANTHER" id="PTHR43767:SF1">
    <property type="entry name" value="NONRIBOSOMAL PEPTIDE SYNTHASE PES1 (EUROFUNG)-RELATED"/>
    <property type="match status" value="1"/>
</dbReference>
<dbReference type="Gene3D" id="3.30.300.30">
    <property type="match status" value="1"/>
</dbReference>
<dbReference type="Proteomes" id="UP000266327">
    <property type="component" value="Unassembled WGS sequence"/>
</dbReference>
<dbReference type="InterPro" id="IPR042099">
    <property type="entry name" value="ANL_N_sf"/>
</dbReference>
<dbReference type="Gene3D" id="3.40.50.12780">
    <property type="entry name" value="N-terminal domain of ligase-like"/>
    <property type="match status" value="1"/>
</dbReference>
<dbReference type="OrthoDB" id="9766486at2"/>
<dbReference type="PANTHER" id="PTHR43767">
    <property type="entry name" value="LONG-CHAIN-FATTY-ACID--COA LIGASE"/>
    <property type="match status" value="1"/>
</dbReference>
<dbReference type="NCBIfam" id="NF004837">
    <property type="entry name" value="PRK06187.1"/>
    <property type="match status" value="1"/>
</dbReference>
<evidence type="ECO:0000313" key="4">
    <source>
        <dbReference type="Proteomes" id="UP000266327"/>
    </source>
</evidence>